<dbReference type="InterPro" id="IPR017998">
    <property type="entry name" value="Chaperone_TCP-1"/>
</dbReference>
<dbReference type="InterPro" id="IPR027410">
    <property type="entry name" value="TCP-1-like_intermed_sf"/>
</dbReference>
<dbReference type="KEGG" id="nnu:104611267"/>
<evidence type="ECO:0000256" key="3">
    <source>
        <dbReference type="ARBA" id="ARBA00022840"/>
    </source>
</evidence>
<gene>
    <name evidence="7" type="primary">LOC104611267</name>
</gene>
<dbReference type="SUPFAM" id="SSF52029">
    <property type="entry name" value="GroEL apical domain-like"/>
    <property type="match status" value="1"/>
</dbReference>
<evidence type="ECO:0000256" key="5">
    <source>
        <dbReference type="SAM" id="MobiDB-lite"/>
    </source>
</evidence>
<keyword evidence="2" id="KW-0547">Nucleotide-binding</keyword>
<dbReference type="Gene3D" id="3.30.260.10">
    <property type="entry name" value="TCP-1-like chaperonin intermediate domain"/>
    <property type="match status" value="1"/>
</dbReference>
<organism evidence="6 7">
    <name type="scientific">Nelumbo nucifera</name>
    <name type="common">Sacred lotus</name>
    <dbReference type="NCBI Taxonomy" id="4432"/>
    <lineage>
        <taxon>Eukaryota</taxon>
        <taxon>Viridiplantae</taxon>
        <taxon>Streptophyta</taxon>
        <taxon>Embryophyta</taxon>
        <taxon>Tracheophyta</taxon>
        <taxon>Spermatophyta</taxon>
        <taxon>Magnoliopsida</taxon>
        <taxon>Proteales</taxon>
        <taxon>Nelumbonaceae</taxon>
        <taxon>Nelumbo</taxon>
    </lineage>
</organism>
<dbReference type="GO" id="GO:0005524">
    <property type="term" value="F:ATP binding"/>
    <property type="evidence" value="ECO:0007669"/>
    <property type="project" value="UniProtKB-KW"/>
</dbReference>
<dbReference type="RefSeq" id="XP_019055628.1">
    <property type="nucleotide sequence ID" value="XM_019200083.1"/>
</dbReference>
<dbReference type="PANTHER" id="PTHR11353">
    <property type="entry name" value="CHAPERONIN"/>
    <property type="match status" value="1"/>
</dbReference>
<dbReference type="InterPro" id="IPR027409">
    <property type="entry name" value="GroEL-like_apical_dom_sf"/>
</dbReference>
<evidence type="ECO:0000256" key="4">
    <source>
        <dbReference type="ARBA" id="ARBA00023186"/>
    </source>
</evidence>
<evidence type="ECO:0000256" key="2">
    <source>
        <dbReference type="ARBA" id="ARBA00022741"/>
    </source>
</evidence>
<dbReference type="OrthoDB" id="10259763at2759"/>
<dbReference type="Gene3D" id="1.10.560.10">
    <property type="entry name" value="GroEL-like equatorial domain"/>
    <property type="match status" value="1"/>
</dbReference>
<dbReference type="AlphaFoldDB" id="A0A1U8QA14"/>
<comment type="similarity">
    <text evidence="1">Belongs to the TCP-1 chaperonin family.</text>
</comment>
<evidence type="ECO:0000256" key="1">
    <source>
        <dbReference type="ARBA" id="ARBA00008020"/>
    </source>
</evidence>
<proteinExistence type="inferred from homology"/>
<dbReference type="GO" id="GO:0006457">
    <property type="term" value="P:protein folding"/>
    <property type="evidence" value="ECO:0000318"/>
    <property type="project" value="GO_Central"/>
</dbReference>
<name>A0A1U8QA14_NELNU</name>
<feature type="region of interest" description="Disordered" evidence="5">
    <location>
        <begin position="1"/>
        <end position="20"/>
    </location>
</feature>
<protein>
    <submittedName>
        <fullName evidence="7">LOW QUALITY PROTEIN: T-complex protein 1 subunit delta-like</fullName>
    </submittedName>
</protein>
<keyword evidence="6" id="KW-1185">Reference proteome</keyword>
<dbReference type="Proteomes" id="UP000189703">
    <property type="component" value="Unplaced"/>
</dbReference>
<keyword evidence="4" id="KW-0143">Chaperone</keyword>
<dbReference type="InterPro" id="IPR027413">
    <property type="entry name" value="GROEL-like_equatorial_sf"/>
</dbReference>
<dbReference type="GO" id="GO:0140662">
    <property type="term" value="F:ATP-dependent protein folding chaperone"/>
    <property type="evidence" value="ECO:0007669"/>
    <property type="project" value="InterPro"/>
</dbReference>
<dbReference type="SUPFAM" id="SSF48592">
    <property type="entry name" value="GroEL equatorial domain-like"/>
    <property type="match status" value="1"/>
</dbReference>
<dbReference type="STRING" id="4432.A0A1U8QA14"/>
<sequence>MISSRVQGALPNNTEANPREQVQAITFRSGKELQEVEKKAREKDKSLHINIPFADALAQMPHYAKFLKEILANKRKLGDVATVALNEECLAILLNKLPQNLKDPGSFTIPCTIVNSQRLKPYIADGALPTPSTVDNGCGSYVAPPGALDWYALRSSLDYSVALPPIPPPPSKAIIMGGIDPGDGLVGTICKCGNLAIEHADFNGIERLALVTGGEFGEDKLIHFSRVEMGQACTIVLRGASFHVLDEAERSLHDALCVLSQTVVNSKVLLGGAAPEMVVAKEVDVLARRTPGKKSHAIKAFSRALQAIPTTIADNASLDSVELISQLRAEHHKEGCTAGIDILSGIVGEMEKLGISEPFKVKQAVLLSATEAVEMILKVDEIITCAPRKREDRISESWDRENERGW</sequence>
<dbReference type="Pfam" id="PF00118">
    <property type="entry name" value="Cpn60_TCP1"/>
    <property type="match status" value="1"/>
</dbReference>
<dbReference type="GO" id="GO:0051082">
    <property type="term" value="F:unfolded protein binding"/>
    <property type="evidence" value="ECO:0000318"/>
    <property type="project" value="GO_Central"/>
</dbReference>
<dbReference type="GO" id="GO:0005832">
    <property type="term" value="C:chaperonin-containing T-complex"/>
    <property type="evidence" value="ECO:0000318"/>
    <property type="project" value="GO_Central"/>
</dbReference>
<dbReference type="Gene3D" id="3.50.7.10">
    <property type="entry name" value="GroEL"/>
    <property type="match status" value="1"/>
</dbReference>
<keyword evidence="3" id="KW-0067">ATP-binding</keyword>
<dbReference type="GeneID" id="104611267"/>
<dbReference type="InterPro" id="IPR002423">
    <property type="entry name" value="Cpn60/GroEL/TCP-1"/>
</dbReference>
<dbReference type="InParanoid" id="A0A1U8QA14"/>
<evidence type="ECO:0000313" key="6">
    <source>
        <dbReference type="Proteomes" id="UP000189703"/>
    </source>
</evidence>
<evidence type="ECO:0000313" key="7">
    <source>
        <dbReference type="RefSeq" id="XP_019055628.1"/>
    </source>
</evidence>
<accession>A0A1U8QA14</accession>
<dbReference type="FunFam" id="1.10.560.10:FF:000017">
    <property type="entry name" value="T-complex protein 1 subunit eta"/>
    <property type="match status" value="1"/>
</dbReference>
<reference evidence="7" key="1">
    <citation type="submission" date="2025-08" db="UniProtKB">
        <authorList>
            <consortium name="RefSeq"/>
        </authorList>
    </citation>
    <scope>IDENTIFICATION</scope>
</reference>
<feature type="compositionally biased region" description="Polar residues" evidence="5">
    <location>
        <begin position="1"/>
        <end position="16"/>
    </location>
</feature>